<proteinExistence type="predicted"/>
<comment type="caution">
    <text evidence="1">The sequence shown here is derived from an EMBL/GenBank/DDBJ whole genome shotgun (WGS) entry which is preliminary data.</text>
</comment>
<dbReference type="AlphaFoldDB" id="A0A919B0Y4"/>
<protein>
    <submittedName>
        <fullName evidence="1">Uncharacterized protein</fullName>
    </submittedName>
</protein>
<gene>
    <name evidence="1" type="ORF">GCM10010218_20200</name>
</gene>
<dbReference type="RefSeq" id="WP_190129149.1">
    <property type="nucleotide sequence ID" value="NZ_BNBD01000003.1"/>
</dbReference>
<reference evidence="1" key="1">
    <citation type="journal article" date="2014" name="Int. J. Syst. Evol. Microbiol.">
        <title>Complete genome sequence of Corynebacterium casei LMG S-19264T (=DSM 44701T), isolated from a smear-ripened cheese.</title>
        <authorList>
            <consortium name="US DOE Joint Genome Institute (JGI-PGF)"/>
            <person name="Walter F."/>
            <person name="Albersmeier A."/>
            <person name="Kalinowski J."/>
            <person name="Ruckert C."/>
        </authorList>
    </citation>
    <scope>NUCLEOTIDE SEQUENCE</scope>
    <source>
        <strain evidence="1">JCM 4059</strain>
    </source>
</reference>
<dbReference type="EMBL" id="BNBD01000003">
    <property type="protein sequence ID" value="GHF38904.1"/>
    <property type="molecule type" value="Genomic_DNA"/>
</dbReference>
<keyword evidence="2" id="KW-1185">Reference proteome</keyword>
<accession>A0A919B0Y4</accession>
<evidence type="ECO:0000313" key="1">
    <source>
        <dbReference type="EMBL" id="GHF38904.1"/>
    </source>
</evidence>
<reference evidence="1" key="2">
    <citation type="submission" date="2020-09" db="EMBL/GenBank/DDBJ databases">
        <authorList>
            <person name="Sun Q."/>
            <person name="Ohkuma M."/>
        </authorList>
    </citation>
    <scope>NUCLEOTIDE SEQUENCE</scope>
    <source>
        <strain evidence="1">JCM 4059</strain>
    </source>
</reference>
<organism evidence="1 2">
    <name type="scientific">Streptomyces mashuensis</name>
    <dbReference type="NCBI Taxonomy" id="33904"/>
    <lineage>
        <taxon>Bacteria</taxon>
        <taxon>Bacillati</taxon>
        <taxon>Actinomycetota</taxon>
        <taxon>Actinomycetes</taxon>
        <taxon>Kitasatosporales</taxon>
        <taxon>Streptomycetaceae</taxon>
        <taxon>Streptomyces</taxon>
    </lineage>
</organism>
<dbReference type="Proteomes" id="UP000638313">
    <property type="component" value="Unassembled WGS sequence"/>
</dbReference>
<name>A0A919B0Y4_9ACTN</name>
<sequence length="54" mass="6103">MTASYDTPDDVVREISKRYASSDITVEALADQLSEEGVPRVRFQHGRWAFDSAK</sequence>
<evidence type="ECO:0000313" key="2">
    <source>
        <dbReference type="Proteomes" id="UP000638313"/>
    </source>
</evidence>